<feature type="domain" description="Homoserine dehydrogenase catalytic" evidence="12">
    <location>
        <begin position="132"/>
        <end position="310"/>
    </location>
</feature>
<dbReference type="PROSITE" id="PS01042">
    <property type="entry name" value="HOMOSER_DHGENASE"/>
    <property type="match status" value="1"/>
</dbReference>
<keyword evidence="10" id="KW-0521">NADP</keyword>
<organism evidence="14 15">
    <name type="scientific">Fusibacter ferrireducens</name>
    <dbReference type="NCBI Taxonomy" id="2785058"/>
    <lineage>
        <taxon>Bacteria</taxon>
        <taxon>Bacillati</taxon>
        <taxon>Bacillota</taxon>
        <taxon>Clostridia</taxon>
        <taxon>Eubacteriales</taxon>
        <taxon>Eubacteriales Family XII. Incertae Sedis</taxon>
        <taxon>Fusibacter</taxon>
    </lineage>
</organism>
<keyword evidence="6 10" id="KW-0028">Amino-acid biosynthesis</keyword>
<dbReference type="InterPro" id="IPR016204">
    <property type="entry name" value="HDH"/>
</dbReference>
<evidence type="ECO:0000256" key="10">
    <source>
        <dbReference type="RuleBase" id="RU000579"/>
    </source>
</evidence>
<dbReference type="Gene3D" id="3.40.50.720">
    <property type="entry name" value="NAD(P)-binding Rossmann-like Domain"/>
    <property type="match status" value="1"/>
</dbReference>
<keyword evidence="8 10" id="KW-0560">Oxidoreductase</keyword>
<dbReference type="Gene3D" id="3.30.360.10">
    <property type="entry name" value="Dihydrodipicolinate Reductase, domain 2"/>
    <property type="match status" value="1"/>
</dbReference>
<proteinExistence type="inferred from homology"/>
<dbReference type="NCBIfam" id="NF004976">
    <property type="entry name" value="PRK06349.1"/>
    <property type="match status" value="1"/>
</dbReference>
<evidence type="ECO:0000256" key="11">
    <source>
        <dbReference type="RuleBase" id="RU004171"/>
    </source>
</evidence>
<comment type="catalytic activity">
    <reaction evidence="10">
        <text>L-homoserine + NADP(+) = L-aspartate 4-semialdehyde + NADPH + H(+)</text>
        <dbReference type="Rhea" id="RHEA:15761"/>
        <dbReference type="ChEBI" id="CHEBI:15378"/>
        <dbReference type="ChEBI" id="CHEBI:57476"/>
        <dbReference type="ChEBI" id="CHEBI:57783"/>
        <dbReference type="ChEBI" id="CHEBI:58349"/>
        <dbReference type="ChEBI" id="CHEBI:537519"/>
        <dbReference type="EC" id="1.1.1.3"/>
    </reaction>
</comment>
<evidence type="ECO:0000259" key="12">
    <source>
        <dbReference type="Pfam" id="PF00742"/>
    </source>
</evidence>
<evidence type="ECO:0000256" key="2">
    <source>
        <dbReference type="ARBA" id="ARBA00005062"/>
    </source>
</evidence>
<evidence type="ECO:0000256" key="9">
    <source>
        <dbReference type="ARBA" id="ARBA00023167"/>
    </source>
</evidence>
<dbReference type="RefSeq" id="WP_194703016.1">
    <property type="nucleotide sequence ID" value="NZ_JADKNH010000011.1"/>
</dbReference>
<evidence type="ECO:0000256" key="7">
    <source>
        <dbReference type="ARBA" id="ARBA00022697"/>
    </source>
</evidence>
<evidence type="ECO:0000256" key="1">
    <source>
        <dbReference type="ARBA" id="ARBA00005056"/>
    </source>
</evidence>
<sequence length="411" mass="46131">MKIALLGYGTVGSGVYELIEKNNESIQENFSKDVRVERILVNNLNKYKTHKAFNIFTNSFDELIKEDFDIAIETIGGIYPAYDYLEYFLKKGIPVITANKDLIAEKGPSLLEIAKSNNTILSFEASVGGGIPILKPLQECLAGNTIKNISAVINGTTNYILTKMFNDDISYEAALELAQEMGFAESDPTSDVEGYDAMRKLVILSSIGYKKNIKWTDLPIEGISNILKSDIDYAHSENYRMKLMAFSEDMGDGIYGTVRPVYVTSQSKYAKIDNEYNAVILEGDAVGELMFTGKGAGKFPTASAILGDLLDIVQNKKKHPSYHYQDSVHIHQYYPRKSKWVIRLTNGKLHELTRLLFESFSSNAIKLSKDANSDILYVQLVAENEETLLQQLNQIAHTANCKYKHFLVFDK</sequence>
<accession>A0ABR9ZXT6</accession>
<keyword evidence="15" id="KW-1185">Reference proteome</keyword>
<dbReference type="InterPro" id="IPR036291">
    <property type="entry name" value="NAD(P)-bd_dom_sf"/>
</dbReference>
<evidence type="ECO:0000256" key="4">
    <source>
        <dbReference type="ARBA" id="ARBA00013213"/>
    </source>
</evidence>
<dbReference type="Pfam" id="PF03447">
    <property type="entry name" value="NAD_binding_3"/>
    <property type="match status" value="1"/>
</dbReference>
<evidence type="ECO:0000256" key="6">
    <source>
        <dbReference type="ARBA" id="ARBA00022605"/>
    </source>
</evidence>
<dbReference type="PIRSF" id="PIRSF000098">
    <property type="entry name" value="Homoser_dehydrog"/>
    <property type="match status" value="1"/>
</dbReference>
<dbReference type="Proteomes" id="UP000614200">
    <property type="component" value="Unassembled WGS sequence"/>
</dbReference>
<comment type="caution">
    <text evidence="14">The sequence shown here is derived from an EMBL/GenBank/DDBJ whole genome shotgun (WGS) entry which is preliminary data.</text>
</comment>
<evidence type="ECO:0000256" key="3">
    <source>
        <dbReference type="ARBA" id="ARBA00006753"/>
    </source>
</evidence>
<dbReference type="SUPFAM" id="SSF51735">
    <property type="entry name" value="NAD(P)-binding Rossmann-fold domains"/>
    <property type="match status" value="1"/>
</dbReference>
<dbReference type="PANTHER" id="PTHR43331:SF1">
    <property type="entry name" value="HOMOSERINE DEHYDROGENASE"/>
    <property type="match status" value="1"/>
</dbReference>
<dbReference type="InterPro" id="IPR019811">
    <property type="entry name" value="HDH_CS"/>
</dbReference>
<evidence type="ECO:0000259" key="13">
    <source>
        <dbReference type="Pfam" id="PF03447"/>
    </source>
</evidence>
<protein>
    <recommendedName>
        <fullName evidence="5 10">Homoserine dehydrogenase</fullName>
        <ecNumber evidence="4 10">1.1.1.3</ecNumber>
    </recommendedName>
</protein>
<evidence type="ECO:0000256" key="8">
    <source>
        <dbReference type="ARBA" id="ARBA00023002"/>
    </source>
</evidence>
<dbReference type="InterPro" id="IPR005106">
    <property type="entry name" value="Asp/hSer_DH_NAD-bd"/>
</dbReference>
<evidence type="ECO:0000256" key="5">
    <source>
        <dbReference type="ARBA" id="ARBA00013376"/>
    </source>
</evidence>
<evidence type="ECO:0000313" key="14">
    <source>
        <dbReference type="EMBL" id="MBF4694771.1"/>
    </source>
</evidence>
<keyword evidence="7 10" id="KW-0791">Threonine biosynthesis</keyword>
<feature type="domain" description="Aspartate/homoserine dehydrogenase NAD-binding" evidence="13">
    <location>
        <begin position="7"/>
        <end position="123"/>
    </location>
</feature>
<dbReference type="Pfam" id="PF00742">
    <property type="entry name" value="Homoserine_dh"/>
    <property type="match status" value="1"/>
</dbReference>
<comment type="pathway">
    <text evidence="1 10">Amino-acid biosynthesis; L-threonine biosynthesis; L-threonine from L-aspartate: step 3/5.</text>
</comment>
<comment type="similarity">
    <text evidence="3 11">Belongs to the homoserine dehydrogenase family.</text>
</comment>
<evidence type="ECO:0000313" key="15">
    <source>
        <dbReference type="Proteomes" id="UP000614200"/>
    </source>
</evidence>
<reference evidence="14 15" key="1">
    <citation type="submission" date="2020-11" db="EMBL/GenBank/DDBJ databases">
        <title>Fusibacter basophilias sp. nov.</title>
        <authorList>
            <person name="Qiu D."/>
        </authorList>
    </citation>
    <scope>NUCLEOTIDE SEQUENCE [LARGE SCALE GENOMIC DNA]</scope>
    <source>
        <strain evidence="14 15">Q10-2</strain>
    </source>
</reference>
<dbReference type="SUPFAM" id="SSF55347">
    <property type="entry name" value="Glyceraldehyde-3-phosphate dehydrogenase-like, C-terminal domain"/>
    <property type="match status" value="1"/>
</dbReference>
<dbReference type="PANTHER" id="PTHR43331">
    <property type="entry name" value="HOMOSERINE DEHYDROGENASE"/>
    <property type="match status" value="1"/>
</dbReference>
<comment type="pathway">
    <text evidence="2 10">Amino-acid biosynthesis; L-methionine biosynthesis via de novo pathway; L-homoserine from L-aspartate: step 3/3.</text>
</comment>
<dbReference type="GO" id="GO:0004412">
    <property type="term" value="F:homoserine dehydrogenase activity"/>
    <property type="evidence" value="ECO:0007669"/>
    <property type="project" value="UniProtKB-EC"/>
</dbReference>
<dbReference type="Gene3D" id="3.30.70.260">
    <property type="match status" value="1"/>
</dbReference>
<keyword evidence="9 10" id="KW-0486">Methionine biosynthesis</keyword>
<dbReference type="EC" id="1.1.1.3" evidence="4 10"/>
<gene>
    <name evidence="14" type="ORF">ISU02_16845</name>
</gene>
<dbReference type="InterPro" id="IPR001342">
    <property type="entry name" value="HDH_cat"/>
</dbReference>
<name>A0ABR9ZXT6_9FIRM</name>
<dbReference type="EMBL" id="JADKNH010000011">
    <property type="protein sequence ID" value="MBF4694771.1"/>
    <property type="molecule type" value="Genomic_DNA"/>
</dbReference>